<reference evidence="3" key="2">
    <citation type="submission" date="2021-08" db="EMBL/GenBank/DDBJ databases">
        <authorList>
            <person name="Tani A."/>
            <person name="Ola A."/>
            <person name="Ogura Y."/>
            <person name="Katsura K."/>
            <person name="Hayashi T."/>
        </authorList>
    </citation>
    <scope>NUCLEOTIDE SEQUENCE</scope>
    <source>
        <strain evidence="3">LMG 23639</strain>
    </source>
</reference>
<dbReference type="EMBL" id="BPQR01000008">
    <property type="protein sequence ID" value="GJE05161.1"/>
    <property type="molecule type" value="Genomic_DNA"/>
</dbReference>
<proteinExistence type="predicted"/>
<feature type="region of interest" description="Disordered" evidence="1">
    <location>
        <begin position="157"/>
        <end position="216"/>
    </location>
</feature>
<feature type="signal peptide" evidence="2">
    <location>
        <begin position="1"/>
        <end position="25"/>
    </location>
</feature>
<keyword evidence="2" id="KW-0732">Signal</keyword>
<accession>A0ABQ4SS95</accession>
<evidence type="ECO:0000256" key="1">
    <source>
        <dbReference type="SAM" id="MobiDB-lite"/>
    </source>
</evidence>
<evidence type="ECO:0000256" key="2">
    <source>
        <dbReference type="SAM" id="SignalP"/>
    </source>
</evidence>
<comment type="caution">
    <text evidence="3">The sequence shown here is derived from an EMBL/GenBank/DDBJ whole genome shotgun (WGS) entry which is preliminary data.</text>
</comment>
<feature type="chain" id="PRO_5046537159" description="DUF3035 domain-containing protein" evidence="2">
    <location>
        <begin position="26"/>
        <end position="216"/>
    </location>
</feature>
<evidence type="ECO:0000313" key="4">
    <source>
        <dbReference type="Proteomes" id="UP001055102"/>
    </source>
</evidence>
<protein>
    <recommendedName>
        <fullName evidence="5">DUF3035 domain-containing protein</fullName>
    </recommendedName>
</protein>
<reference evidence="3" key="1">
    <citation type="journal article" date="2021" name="Front. Microbiol.">
        <title>Comprehensive Comparative Genomics and Phenotyping of Methylobacterium Species.</title>
        <authorList>
            <person name="Alessa O."/>
            <person name="Ogura Y."/>
            <person name="Fujitani Y."/>
            <person name="Takami H."/>
            <person name="Hayashi T."/>
            <person name="Sahin N."/>
            <person name="Tani A."/>
        </authorList>
    </citation>
    <scope>NUCLEOTIDE SEQUENCE</scope>
    <source>
        <strain evidence="3">LMG 23639</strain>
    </source>
</reference>
<feature type="compositionally biased region" description="Basic and acidic residues" evidence="1">
    <location>
        <begin position="119"/>
        <end position="144"/>
    </location>
</feature>
<dbReference type="RefSeq" id="WP_238273889.1">
    <property type="nucleotide sequence ID" value="NZ_BPQR01000008.1"/>
</dbReference>
<feature type="compositionally biased region" description="Basic and acidic residues" evidence="1">
    <location>
        <begin position="201"/>
        <end position="216"/>
    </location>
</feature>
<keyword evidence="4" id="KW-1185">Reference proteome</keyword>
<evidence type="ECO:0000313" key="3">
    <source>
        <dbReference type="EMBL" id="GJE05161.1"/>
    </source>
</evidence>
<gene>
    <name evidence="3" type="ORF">AOPFMNJM_0458</name>
</gene>
<sequence>MTGQSRILATAVLAGALLGTGAAQAQQKEGELMRDTLSTLGLIERDRPAINYRERAPLVMPPKLDGKALPPPRSANASPEWPREPEIVARQKAEQEARVPKGNQPQGRYNDNNVTLSIDEMRSGRREGANLTTEVERKPGDNHRDSFWVNPLELLKGVGETKTEPVLAEPSREMLTEPPTGYRKAPKPVARNTSDPINNPSRERDEADPGRYIRSR</sequence>
<organism evidence="3 4">
    <name type="scientific">Methylobacterium jeotgali</name>
    <dbReference type="NCBI Taxonomy" id="381630"/>
    <lineage>
        <taxon>Bacteria</taxon>
        <taxon>Pseudomonadati</taxon>
        <taxon>Pseudomonadota</taxon>
        <taxon>Alphaproteobacteria</taxon>
        <taxon>Hyphomicrobiales</taxon>
        <taxon>Methylobacteriaceae</taxon>
        <taxon>Methylobacterium</taxon>
    </lineage>
</organism>
<feature type="compositionally biased region" description="Polar residues" evidence="1">
    <location>
        <begin position="191"/>
        <end position="200"/>
    </location>
</feature>
<feature type="region of interest" description="Disordered" evidence="1">
    <location>
        <begin position="61"/>
        <end position="144"/>
    </location>
</feature>
<feature type="compositionally biased region" description="Polar residues" evidence="1">
    <location>
        <begin position="103"/>
        <end position="116"/>
    </location>
</feature>
<feature type="compositionally biased region" description="Basic and acidic residues" evidence="1">
    <location>
        <begin position="81"/>
        <end position="99"/>
    </location>
</feature>
<name>A0ABQ4SS95_9HYPH</name>
<evidence type="ECO:0008006" key="5">
    <source>
        <dbReference type="Google" id="ProtNLM"/>
    </source>
</evidence>
<dbReference type="Proteomes" id="UP001055102">
    <property type="component" value="Unassembled WGS sequence"/>
</dbReference>